<dbReference type="InterPro" id="IPR036910">
    <property type="entry name" value="HMG_box_dom_sf"/>
</dbReference>
<comment type="caution">
    <text evidence="1">The sequence shown here is derived from an EMBL/GenBank/DDBJ whole genome shotgun (WGS) entry which is preliminary data.</text>
</comment>
<evidence type="ECO:0000313" key="2">
    <source>
        <dbReference type="Proteomes" id="UP000789572"/>
    </source>
</evidence>
<dbReference type="Gene3D" id="1.10.30.10">
    <property type="entry name" value="High mobility group box domain"/>
    <property type="match status" value="1"/>
</dbReference>
<organism evidence="1 2">
    <name type="scientific">Paraglomus occultum</name>
    <dbReference type="NCBI Taxonomy" id="144539"/>
    <lineage>
        <taxon>Eukaryota</taxon>
        <taxon>Fungi</taxon>
        <taxon>Fungi incertae sedis</taxon>
        <taxon>Mucoromycota</taxon>
        <taxon>Glomeromycotina</taxon>
        <taxon>Glomeromycetes</taxon>
        <taxon>Paraglomerales</taxon>
        <taxon>Paraglomeraceae</taxon>
        <taxon>Paraglomus</taxon>
    </lineage>
</organism>
<dbReference type="SUPFAM" id="SSF47095">
    <property type="entry name" value="HMG-box"/>
    <property type="match status" value="1"/>
</dbReference>
<dbReference type="Proteomes" id="UP000789572">
    <property type="component" value="Unassembled WGS sequence"/>
</dbReference>
<evidence type="ECO:0000313" key="1">
    <source>
        <dbReference type="EMBL" id="CAG8463191.1"/>
    </source>
</evidence>
<dbReference type="EMBL" id="CAJVPJ010000037">
    <property type="protein sequence ID" value="CAG8463191.1"/>
    <property type="molecule type" value="Genomic_DNA"/>
</dbReference>
<proteinExistence type="predicted"/>
<sequence>MSHIFNEEILLFISEQNLLTKEVMGLLDNPPLRLALPIQELVDPTPRSRKQLRSKRIPRCSNAWIMYRRNLNAIKNEEKGSAPRTKQTLQAYSKEAKRLWENEGPTVKRFFEVLSELARQVHKRKYPDYKYTPREKKGKTAKPKDEGPGYVFFDGVKEWREPIEVEEDHGEDIDASPPDVQLPVTPVIGTGHRQSLYSPPGAESWEMELQSDSFEDLSFEDLSFEDLSFEDLSFEDLSFED</sequence>
<protein>
    <submittedName>
        <fullName evidence="1">6410_t:CDS:1</fullName>
    </submittedName>
</protein>
<gene>
    <name evidence="1" type="ORF">POCULU_LOCUS668</name>
</gene>
<accession>A0A9N8Z0P9</accession>
<dbReference type="AlphaFoldDB" id="A0A9N8Z0P9"/>
<dbReference type="CDD" id="cd01389">
    <property type="entry name" value="HMG-box_ROX1-like"/>
    <property type="match status" value="1"/>
</dbReference>
<name>A0A9N8Z0P9_9GLOM</name>
<reference evidence="1" key="1">
    <citation type="submission" date="2021-06" db="EMBL/GenBank/DDBJ databases">
        <authorList>
            <person name="Kallberg Y."/>
            <person name="Tangrot J."/>
            <person name="Rosling A."/>
        </authorList>
    </citation>
    <scope>NUCLEOTIDE SEQUENCE</scope>
    <source>
        <strain evidence="1">IA702</strain>
    </source>
</reference>
<dbReference type="OrthoDB" id="6247875at2759"/>
<keyword evidence="2" id="KW-1185">Reference proteome</keyword>